<dbReference type="Proteomes" id="UP000029712">
    <property type="component" value="Chromosome"/>
</dbReference>
<organism evidence="1 2">
    <name type="scientific">Metamycoplasma hominis</name>
    <name type="common">Mycoplasma hominis</name>
    <dbReference type="NCBI Taxonomy" id="2098"/>
    <lineage>
        <taxon>Bacteria</taxon>
        <taxon>Bacillati</taxon>
        <taxon>Mycoplasmatota</taxon>
        <taxon>Mycoplasmoidales</taxon>
        <taxon>Metamycoplasmataceae</taxon>
        <taxon>Metamycoplasma</taxon>
    </lineage>
</organism>
<accession>A0A454C951</accession>
<reference evidence="1 2" key="2">
    <citation type="submission" date="2018-10" db="EMBL/GenBank/DDBJ databases">
        <title>Detection and isolation of Mycoplasma hominis as a predominant microorganism from pelvic cavity of patient with salpingitis and tubo-ovarian abscess.</title>
        <authorList>
            <person name="Guschin A.E."/>
            <person name="Khayrullina G.A."/>
            <person name="Rakovskaya I.V."/>
            <person name="Shelenkov A.A."/>
            <person name="Shagin D.A."/>
        </authorList>
    </citation>
    <scope>NUCLEOTIDE SEQUENCE [LARGE SCALE GENOMIC DNA]</scope>
    <source>
        <strain evidence="2">TOA</strain>
    </source>
</reference>
<dbReference type="InterPro" id="IPR027417">
    <property type="entry name" value="P-loop_NTPase"/>
</dbReference>
<protein>
    <submittedName>
        <fullName evidence="1">DNA polymerase III</fullName>
    </submittedName>
</protein>
<gene>
    <name evidence="1" type="ORF">KN71_000660</name>
</gene>
<dbReference type="Gene3D" id="3.40.50.300">
    <property type="entry name" value="P-loop containing nucleotide triphosphate hydrolases"/>
    <property type="match status" value="1"/>
</dbReference>
<reference evidence="1 2" key="1">
    <citation type="submission" date="2014-08" db="EMBL/GenBank/DDBJ databases">
        <authorList>
            <person name="Kuleshov K."/>
            <person name="Dedkov V."/>
            <person name="Markelov M."/>
            <person name="Pimkina E."/>
        </authorList>
    </citation>
    <scope>NUCLEOTIDE SEQUENCE [LARGE SCALE GENOMIC DNA]</scope>
    <source>
        <strain evidence="2">TOA</strain>
    </source>
</reference>
<dbReference type="Pfam" id="PF13177">
    <property type="entry name" value="DNA_pol3_delta2"/>
    <property type="match status" value="1"/>
</dbReference>
<evidence type="ECO:0000313" key="1">
    <source>
        <dbReference type="EMBL" id="AYN65224.1"/>
    </source>
</evidence>
<dbReference type="RefSeq" id="WP_036439213.1">
    <property type="nucleotide sequence ID" value="NZ_CP033021.1"/>
</dbReference>
<evidence type="ECO:0000313" key="2">
    <source>
        <dbReference type="Proteomes" id="UP000029712"/>
    </source>
</evidence>
<dbReference type="AlphaFoldDB" id="A0A454C951"/>
<dbReference type="SUPFAM" id="SSF52540">
    <property type="entry name" value="P-loop containing nucleoside triphosphate hydrolases"/>
    <property type="match status" value="1"/>
</dbReference>
<dbReference type="EMBL" id="CP033021">
    <property type="protein sequence ID" value="AYN65224.1"/>
    <property type="molecule type" value="Genomic_DNA"/>
</dbReference>
<sequence length="277" mass="32678">MINENLSKVLENSIKNNKLQQVYLLFSRSNQDIDLDILEFVRLVNDEKQISWQQCLQKEYCFIIDGGQVEISKENLQEFLNRVSNSSLFANKYKFLIIKCVENITLKAANSILKFLENPPFNTIILLHTIKPQNVLKTIKSRCFIIDIRDDFNAVASVENFFITYKIDVSKQKQFRELADLIYNSPANLFNLILFYVQQLNIENYKNIIHFSIFIFKQIYELKNSIKKDKNISKFDSISILNIINNLYNFVELIDNNNCIFNIQKAKLILKLKEEYE</sequence>
<proteinExistence type="predicted"/>
<dbReference type="OrthoDB" id="9810148at2"/>
<name>A0A454C951_METHO</name>